<gene>
    <name evidence="4" type="ORF">MERR_LOCUS16106</name>
</gene>
<dbReference type="InterPro" id="IPR008545">
    <property type="entry name" value="Web"/>
</dbReference>
<keyword evidence="2" id="KW-0175">Coiled coil</keyword>
<sequence length="488" mass="55295">MADEHQSPVPESIPGIHDVRIQTGSENFGFSVDLPGIRRVGLRAEIDTSPPFGSVQEAVTRFGGRGSWVPFKLEDNFNGEFDIKRMEEHAAELEKDLIVKELETLDVLEALGSTKRIVEDLKRQLHQESLRSAEHLSSDIKEMNNEHCRHNPMSSSSPDLILMELKQAKMNLGKTMDDLVMIQSSVETLNKKMKEEKDFLDKTRAKLSYGFGGAVTLAEELSHVKMVAEKGLNQQNKNSLRTAEMRLVAARKMEEAARAAEALAIAEIAMLSSSNGESEDDGDSEFCFPEPPRSPLTPRGLRNVNDDFSRRGVLKKLEEASEGVKQSKQALEAALTRVEIANVKQLEAENAFRGWTKGDNFPPLNHHNTRRSFFSHLNKQHERLDNLPKPVLKSNVSMRDVLRRKQVPKEDVAVVVPERRQSLEGEIPRRNANLSQMLKELKHDIKFSARAEKEEVHEEKQFVTQRRKFGFIHITLPMQKQSKKKSNL</sequence>
<evidence type="ECO:0008006" key="6">
    <source>
        <dbReference type="Google" id="ProtNLM"/>
    </source>
</evidence>
<comment type="caution">
    <text evidence="4">The sequence shown here is derived from an EMBL/GenBank/DDBJ whole genome shotgun (WGS) entry which is preliminary data.</text>
</comment>
<dbReference type="GO" id="GO:0009903">
    <property type="term" value="P:chloroplast avoidance movement"/>
    <property type="evidence" value="ECO:0007669"/>
    <property type="project" value="TreeGrafter"/>
</dbReference>
<dbReference type="PANTHER" id="PTHR32054:SF48">
    <property type="entry name" value="WEB FAMILY PROTEIN"/>
    <property type="match status" value="1"/>
</dbReference>
<dbReference type="EMBL" id="CACVBM020001074">
    <property type="protein sequence ID" value="CAA7028871.1"/>
    <property type="molecule type" value="Genomic_DNA"/>
</dbReference>
<dbReference type="GO" id="GO:0009904">
    <property type="term" value="P:chloroplast accumulation movement"/>
    <property type="evidence" value="ECO:0007669"/>
    <property type="project" value="TreeGrafter"/>
</dbReference>
<dbReference type="PANTHER" id="PTHR32054">
    <property type="entry name" value="HEAVY CHAIN, PUTATIVE, EXPRESSED-RELATED-RELATED"/>
    <property type="match status" value="1"/>
</dbReference>
<accession>A0A6D2IKL4</accession>
<dbReference type="GO" id="GO:0005829">
    <property type="term" value="C:cytosol"/>
    <property type="evidence" value="ECO:0007669"/>
    <property type="project" value="TreeGrafter"/>
</dbReference>
<dbReference type="Pfam" id="PF05701">
    <property type="entry name" value="WEMBL"/>
    <property type="match status" value="1"/>
</dbReference>
<evidence type="ECO:0000256" key="3">
    <source>
        <dbReference type="SAM" id="MobiDB-lite"/>
    </source>
</evidence>
<dbReference type="Proteomes" id="UP000467841">
    <property type="component" value="Unassembled WGS sequence"/>
</dbReference>
<evidence type="ECO:0000256" key="1">
    <source>
        <dbReference type="ARBA" id="ARBA00005485"/>
    </source>
</evidence>
<evidence type="ECO:0000256" key="2">
    <source>
        <dbReference type="ARBA" id="ARBA00023054"/>
    </source>
</evidence>
<dbReference type="OrthoDB" id="649232at2759"/>
<evidence type="ECO:0000313" key="4">
    <source>
        <dbReference type="EMBL" id="CAA7028871.1"/>
    </source>
</evidence>
<protein>
    <recommendedName>
        <fullName evidence="6">WEB family protein</fullName>
    </recommendedName>
</protein>
<organism evidence="4 5">
    <name type="scientific">Microthlaspi erraticum</name>
    <dbReference type="NCBI Taxonomy" id="1685480"/>
    <lineage>
        <taxon>Eukaryota</taxon>
        <taxon>Viridiplantae</taxon>
        <taxon>Streptophyta</taxon>
        <taxon>Embryophyta</taxon>
        <taxon>Tracheophyta</taxon>
        <taxon>Spermatophyta</taxon>
        <taxon>Magnoliopsida</taxon>
        <taxon>eudicotyledons</taxon>
        <taxon>Gunneridae</taxon>
        <taxon>Pentapetalae</taxon>
        <taxon>rosids</taxon>
        <taxon>malvids</taxon>
        <taxon>Brassicales</taxon>
        <taxon>Brassicaceae</taxon>
        <taxon>Coluteocarpeae</taxon>
        <taxon>Microthlaspi</taxon>
    </lineage>
</organism>
<comment type="similarity">
    <text evidence="1">Belongs to the WEB family.</text>
</comment>
<name>A0A6D2IKL4_9BRAS</name>
<proteinExistence type="inferred from homology"/>
<feature type="region of interest" description="Disordered" evidence="3">
    <location>
        <begin position="274"/>
        <end position="305"/>
    </location>
</feature>
<keyword evidence="5" id="KW-1185">Reference proteome</keyword>
<evidence type="ECO:0000313" key="5">
    <source>
        <dbReference type="Proteomes" id="UP000467841"/>
    </source>
</evidence>
<dbReference type="AlphaFoldDB" id="A0A6D2IKL4"/>
<reference evidence="4" key="1">
    <citation type="submission" date="2020-01" db="EMBL/GenBank/DDBJ databases">
        <authorList>
            <person name="Mishra B."/>
        </authorList>
    </citation>
    <scope>NUCLEOTIDE SEQUENCE [LARGE SCALE GENOMIC DNA]</scope>
</reference>